<gene>
    <name evidence="3" type="ORF">KSP39_PZI011393</name>
</gene>
<dbReference type="Proteomes" id="UP001418222">
    <property type="component" value="Unassembled WGS sequence"/>
</dbReference>
<feature type="region of interest" description="Disordered" evidence="2">
    <location>
        <begin position="1"/>
        <end position="95"/>
    </location>
</feature>
<dbReference type="AlphaFoldDB" id="A0AAP0BG15"/>
<evidence type="ECO:0000256" key="2">
    <source>
        <dbReference type="SAM" id="MobiDB-lite"/>
    </source>
</evidence>
<feature type="coiled-coil region" evidence="1">
    <location>
        <begin position="99"/>
        <end position="126"/>
    </location>
</feature>
<evidence type="ECO:0000256" key="1">
    <source>
        <dbReference type="SAM" id="Coils"/>
    </source>
</evidence>
<evidence type="ECO:0000313" key="3">
    <source>
        <dbReference type="EMBL" id="KAK8938378.1"/>
    </source>
</evidence>
<keyword evidence="4" id="KW-1185">Reference proteome</keyword>
<keyword evidence="1" id="KW-0175">Coiled coil</keyword>
<protein>
    <submittedName>
        <fullName evidence="3">Uncharacterized protein</fullName>
    </submittedName>
</protein>
<proteinExistence type="predicted"/>
<sequence>MRGRPQQRPPVFGRPKEAIGPCGDVRGRGCPCPGDQGMPARVGSSVAEASHNRHSSEDEEEVKTRKVCLMAINASRSKSDAEKSEEKSESEEDQEIKILRDRQTELDNLYAENIKLKDDLDLANEKIIFLKTELCEAKQLGESLNGRSLKLMDITSTMNARLNGKLGLDLLEFSDFEDFSRYNWPPAIHRFLDAQLPRLSKKVKLSDGDVGAGYISGCSIVLVRTKYCEVPHPEADLGICRYSEKINISYEVLSVMDDIASSEAELLMNGDEDHKESSILDMKSSSAKEIRRPSCLMQCPASLVNVQAAATRAVVEKTRASKVILQHTYNSLSAGL</sequence>
<dbReference type="EMBL" id="JBBWWQ010000009">
    <property type="protein sequence ID" value="KAK8938378.1"/>
    <property type="molecule type" value="Genomic_DNA"/>
</dbReference>
<evidence type="ECO:0000313" key="4">
    <source>
        <dbReference type="Proteomes" id="UP001418222"/>
    </source>
</evidence>
<feature type="compositionally biased region" description="Basic and acidic residues" evidence="2">
    <location>
        <begin position="77"/>
        <end position="87"/>
    </location>
</feature>
<accession>A0AAP0BG15</accession>
<organism evidence="3 4">
    <name type="scientific">Platanthera zijinensis</name>
    <dbReference type="NCBI Taxonomy" id="2320716"/>
    <lineage>
        <taxon>Eukaryota</taxon>
        <taxon>Viridiplantae</taxon>
        <taxon>Streptophyta</taxon>
        <taxon>Embryophyta</taxon>
        <taxon>Tracheophyta</taxon>
        <taxon>Spermatophyta</taxon>
        <taxon>Magnoliopsida</taxon>
        <taxon>Liliopsida</taxon>
        <taxon>Asparagales</taxon>
        <taxon>Orchidaceae</taxon>
        <taxon>Orchidoideae</taxon>
        <taxon>Orchideae</taxon>
        <taxon>Orchidinae</taxon>
        <taxon>Platanthera</taxon>
    </lineage>
</organism>
<reference evidence="3 4" key="1">
    <citation type="journal article" date="2022" name="Nat. Plants">
        <title>Genomes of leafy and leafless Platanthera orchids illuminate the evolution of mycoheterotrophy.</title>
        <authorList>
            <person name="Li M.H."/>
            <person name="Liu K.W."/>
            <person name="Li Z."/>
            <person name="Lu H.C."/>
            <person name="Ye Q.L."/>
            <person name="Zhang D."/>
            <person name="Wang J.Y."/>
            <person name="Li Y.F."/>
            <person name="Zhong Z.M."/>
            <person name="Liu X."/>
            <person name="Yu X."/>
            <person name="Liu D.K."/>
            <person name="Tu X.D."/>
            <person name="Liu B."/>
            <person name="Hao Y."/>
            <person name="Liao X.Y."/>
            <person name="Jiang Y.T."/>
            <person name="Sun W.H."/>
            <person name="Chen J."/>
            <person name="Chen Y.Q."/>
            <person name="Ai Y."/>
            <person name="Zhai J.W."/>
            <person name="Wu S.S."/>
            <person name="Zhou Z."/>
            <person name="Hsiao Y.Y."/>
            <person name="Wu W.L."/>
            <person name="Chen Y.Y."/>
            <person name="Lin Y.F."/>
            <person name="Hsu J.L."/>
            <person name="Li C.Y."/>
            <person name="Wang Z.W."/>
            <person name="Zhao X."/>
            <person name="Zhong W.Y."/>
            <person name="Ma X.K."/>
            <person name="Ma L."/>
            <person name="Huang J."/>
            <person name="Chen G.Z."/>
            <person name="Huang M.Z."/>
            <person name="Huang L."/>
            <person name="Peng D.H."/>
            <person name="Luo Y.B."/>
            <person name="Zou S.Q."/>
            <person name="Chen S.P."/>
            <person name="Lan S."/>
            <person name="Tsai W.C."/>
            <person name="Van de Peer Y."/>
            <person name="Liu Z.J."/>
        </authorList>
    </citation>
    <scope>NUCLEOTIDE SEQUENCE [LARGE SCALE GENOMIC DNA]</scope>
    <source>
        <strain evidence="3">Lor287</strain>
    </source>
</reference>
<name>A0AAP0BG15_9ASPA</name>
<comment type="caution">
    <text evidence="3">The sequence shown here is derived from an EMBL/GenBank/DDBJ whole genome shotgun (WGS) entry which is preliminary data.</text>
</comment>